<feature type="chain" id="PRO_5014679923" description="Lipoprotein" evidence="1">
    <location>
        <begin position="22"/>
        <end position="498"/>
    </location>
</feature>
<protein>
    <recommendedName>
        <fullName evidence="4">Lipoprotein</fullName>
    </recommendedName>
</protein>
<proteinExistence type="predicted"/>
<name>A0A2N9L4B0_9BACT</name>
<organism evidence="2 3">
    <name type="scientific">Candidatus Sulfuritelmatomonas gaucii</name>
    <dbReference type="NCBI Taxonomy" id="2043161"/>
    <lineage>
        <taxon>Bacteria</taxon>
        <taxon>Pseudomonadati</taxon>
        <taxon>Acidobacteriota</taxon>
        <taxon>Terriglobia</taxon>
        <taxon>Terriglobales</taxon>
        <taxon>Acidobacteriaceae</taxon>
        <taxon>Candidatus Sulfuritelmatomonas</taxon>
    </lineage>
</organism>
<evidence type="ECO:0000313" key="3">
    <source>
        <dbReference type="Proteomes" id="UP000239735"/>
    </source>
</evidence>
<dbReference type="EMBL" id="OKRB01000035">
    <property type="protein sequence ID" value="SPE18069.1"/>
    <property type="molecule type" value="Genomic_DNA"/>
</dbReference>
<gene>
    <name evidence="2" type="ORF">SBA5_130008</name>
</gene>
<reference evidence="3" key="1">
    <citation type="submission" date="2018-02" db="EMBL/GenBank/DDBJ databases">
        <authorList>
            <person name="Hausmann B."/>
        </authorList>
    </citation>
    <scope>NUCLEOTIDE SEQUENCE [LARGE SCALE GENOMIC DNA]</scope>
    <source>
        <strain evidence="3">Peat soil MAG SbA5</strain>
    </source>
</reference>
<evidence type="ECO:0008006" key="4">
    <source>
        <dbReference type="Google" id="ProtNLM"/>
    </source>
</evidence>
<evidence type="ECO:0000313" key="2">
    <source>
        <dbReference type="EMBL" id="SPE18069.1"/>
    </source>
</evidence>
<sequence>MKKRSLWISACAALAAAVALAGCGTEYYFAGRVLPPSKLKNRVLIAIQNPGILAKGSLEIVDAYYDERSAYNGSPPSFSLSGFGGAIPITIQNMPEEQAGAIYGSADGSFTTADYQGEKTSGTASGLNGPSSSIFITRNRSYIFAASQAAHVFTAVNQTLGSSIGLSLPGVYRVSVNPGGSMALAFVQNSNYAYYPRQLSAAQTTSYSGGPSTWPRAAVDCEPQNAPSWCLFQMQSPDHVDATGNYYGAPLVFDRPVKAVFSADGSTAYILNCGAECGGSTASISLVPVAPIIFLQGQQSGILPCNLPANGPCPDSNAKPMVNIPIPGGASNALVDTSTMYVVGQQPRVIQGQTLFAGNLTVVNLGNNTAGSPVPISDGQPGAMSRMIEADDNTLWIGMTGCTTGVRYATNPSSGYGCLTMYNTSTNKVVLLEPYIGDATGIAAVTGLHKIYAAEGGQVYIYSTTNGSSIDNQYVTVTGTAYDVAYMDAVTDTDNTVY</sequence>
<evidence type="ECO:0000256" key="1">
    <source>
        <dbReference type="SAM" id="SignalP"/>
    </source>
</evidence>
<accession>A0A2N9L4B0</accession>
<keyword evidence="1" id="KW-0732">Signal</keyword>
<dbReference type="AlphaFoldDB" id="A0A2N9L4B0"/>
<dbReference type="PROSITE" id="PS51257">
    <property type="entry name" value="PROKAR_LIPOPROTEIN"/>
    <property type="match status" value="1"/>
</dbReference>
<dbReference type="OrthoDB" id="106898at2"/>
<feature type="signal peptide" evidence="1">
    <location>
        <begin position="1"/>
        <end position="21"/>
    </location>
</feature>
<dbReference type="Proteomes" id="UP000239735">
    <property type="component" value="Unassembled WGS sequence"/>
</dbReference>